<feature type="transmembrane region" description="Helical" evidence="5">
    <location>
        <begin position="323"/>
        <end position="341"/>
    </location>
</feature>
<evidence type="ECO:0000313" key="8">
    <source>
        <dbReference type="Proteomes" id="UP000271241"/>
    </source>
</evidence>
<dbReference type="Pfam" id="PF00916">
    <property type="entry name" value="Sulfate_transp"/>
    <property type="match status" value="1"/>
</dbReference>
<keyword evidence="2 5" id="KW-0812">Transmembrane</keyword>
<feature type="transmembrane region" description="Helical" evidence="5">
    <location>
        <begin position="233"/>
        <end position="254"/>
    </location>
</feature>
<dbReference type="PANTHER" id="PTHR11814">
    <property type="entry name" value="SULFATE TRANSPORTER"/>
    <property type="match status" value="1"/>
</dbReference>
<dbReference type="InterPro" id="IPR001902">
    <property type="entry name" value="SLC26A/SulP_fam"/>
</dbReference>
<dbReference type="GO" id="GO:0016020">
    <property type="term" value="C:membrane"/>
    <property type="evidence" value="ECO:0007669"/>
    <property type="project" value="UniProtKB-SubCell"/>
</dbReference>
<protein>
    <submittedName>
        <fullName evidence="7">Sulfate transporter family-domain-containing protein</fullName>
    </submittedName>
</protein>
<feature type="domain" description="SLC26A/SulP transporter" evidence="6">
    <location>
        <begin position="14"/>
        <end position="424"/>
    </location>
</feature>
<feature type="transmembrane region" description="Helical" evidence="5">
    <location>
        <begin position="120"/>
        <end position="139"/>
    </location>
</feature>
<keyword evidence="4 5" id="KW-0472">Membrane</keyword>
<feature type="transmembrane region" description="Helical" evidence="5">
    <location>
        <begin position="12"/>
        <end position="32"/>
    </location>
</feature>
<feature type="transmembrane region" description="Helical" evidence="5">
    <location>
        <begin position="418"/>
        <end position="446"/>
    </location>
</feature>
<dbReference type="InterPro" id="IPR011547">
    <property type="entry name" value="SLC26A/SulP_dom"/>
</dbReference>
<dbReference type="GO" id="GO:0055085">
    <property type="term" value="P:transmembrane transport"/>
    <property type="evidence" value="ECO:0007669"/>
    <property type="project" value="InterPro"/>
</dbReference>
<accession>A0A4V1IXH1</accession>
<evidence type="ECO:0000256" key="4">
    <source>
        <dbReference type="ARBA" id="ARBA00023136"/>
    </source>
</evidence>
<evidence type="ECO:0000256" key="1">
    <source>
        <dbReference type="ARBA" id="ARBA00004141"/>
    </source>
</evidence>
<feature type="transmembrane region" description="Helical" evidence="5">
    <location>
        <begin position="44"/>
        <end position="69"/>
    </location>
</feature>
<dbReference type="Proteomes" id="UP000271241">
    <property type="component" value="Unassembled WGS sequence"/>
</dbReference>
<evidence type="ECO:0000256" key="2">
    <source>
        <dbReference type="ARBA" id="ARBA00022692"/>
    </source>
</evidence>
<dbReference type="STRING" id="78915.A0A4V1IXH1"/>
<feature type="transmembrane region" description="Helical" evidence="5">
    <location>
        <begin position="361"/>
        <end position="381"/>
    </location>
</feature>
<feature type="transmembrane region" description="Helical" evidence="5">
    <location>
        <begin position="388"/>
        <end position="406"/>
    </location>
</feature>
<dbReference type="EMBL" id="KZ992429">
    <property type="protein sequence ID" value="RKP11039.1"/>
    <property type="molecule type" value="Genomic_DNA"/>
</dbReference>
<evidence type="ECO:0000313" key="7">
    <source>
        <dbReference type="EMBL" id="RKP11039.1"/>
    </source>
</evidence>
<dbReference type="OrthoDB" id="288203at2759"/>
<evidence type="ECO:0000256" key="5">
    <source>
        <dbReference type="SAM" id="Phobius"/>
    </source>
</evidence>
<proteinExistence type="predicted"/>
<evidence type="ECO:0000256" key="3">
    <source>
        <dbReference type="ARBA" id="ARBA00022989"/>
    </source>
</evidence>
<evidence type="ECO:0000259" key="6">
    <source>
        <dbReference type="Pfam" id="PF00916"/>
    </source>
</evidence>
<gene>
    <name evidence="7" type="ORF">THASP1DRAFT_27212</name>
</gene>
<feature type="transmembrane region" description="Helical" evidence="5">
    <location>
        <begin position="288"/>
        <end position="311"/>
    </location>
</feature>
<keyword evidence="3 5" id="KW-1133">Transmembrane helix</keyword>
<keyword evidence="8" id="KW-1185">Reference proteome</keyword>
<organism evidence="7 8">
    <name type="scientific">Thamnocephalis sphaerospora</name>
    <dbReference type="NCBI Taxonomy" id="78915"/>
    <lineage>
        <taxon>Eukaryota</taxon>
        <taxon>Fungi</taxon>
        <taxon>Fungi incertae sedis</taxon>
        <taxon>Zoopagomycota</taxon>
        <taxon>Zoopagomycotina</taxon>
        <taxon>Zoopagomycetes</taxon>
        <taxon>Zoopagales</taxon>
        <taxon>Sigmoideomycetaceae</taxon>
        <taxon>Thamnocephalis</taxon>
    </lineage>
</organism>
<feature type="transmembrane region" description="Helical" evidence="5">
    <location>
        <begin position="175"/>
        <end position="193"/>
    </location>
</feature>
<name>A0A4V1IXH1_9FUNG</name>
<sequence>MRSIAGQLEDMAALATIVIPQSMAYALLAGLPPVYGLYTSTVPVLVYAIFGSCRHMSIGTFALTSMLLGQAVTHYMSTHSHADSSIKADAYAHAALRLSLLTGLFQLTMGLLRVGRVTSLLMPDALISGFTTGAAFYIATSQVPNLFGFSVTRSNGPGGLLFTWMSILLNLGRTHLPTLLLGVSAMVAILLLGRLERWRLKRRTTIARAGLHEDTPLLDTPATMRSTGRFMHIPVPDVLLVIAGAILVTSLLHLDQRYAIAVVGDIPSGLPPFLVPHGLTNWSEIQPLLWPAFMIACIGYVLTISIAKTFSTKFAYSVSEDRELIAIGLSSICGAFFSCYLSCGSLTRSVVLSGANPKTKVAGAISAVTVLLTLGLFTRLFHSLPLTVLAAVIVLACRSLISQLAAARRLWTHDRSAWRIWTATFLAVLFLDVQLGAAVGIGAVLLERGISRLRG</sequence>
<reference evidence="8" key="1">
    <citation type="journal article" date="2018" name="Nat. Microbiol.">
        <title>Leveraging single-cell genomics to expand the fungal tree of life.</title>
        <authorList>
            <person name="Ahrendt S.R."/>
            <person name="Quandt C.A."/>
            <person name="Ciobanu D."/>
            <person name="Clum A."/>
            <person name="Salamov A."/>
            <person name="Andreopoulos B."/>
            <person name="Cheng J.F."/>
            <person name="Woyke T."/>
            <person name="Pelin A."/>
            <person name="Henrissat B."/>
            <person name="Reynolds N.K."/>
            <person name="Benny G.L."/>
            <person name="Smith M.E."/>
            <person name="James T.Y."/>
            <person name="Grigoriev I.V."/>
        </authorList>
    </citation>
    <scope>NUCLEOTIDE SEQUENCE [LARGE SCALE GENOMIC DNA]</scope>
    <source>
        <strain evidence="8">RSA 1356</strain>
    </source>
</reference>
<comment type="subcellular location">
    <subcellularLocation>
        <location evidence="1">Membrane</location>
        <topology evidence="1">Multi-pass membrane protein</topology>
    </subcellularLocation>
</comment>
<dbReference type="AlphaFoldDB" id="A0A4V1IXH1"/>